<keyword evidence="3" id="KW-1185">Reference proteome</keyword>
<dbReference type="HOGENOM" id="CLU_1331707_0_0_1"/>
<name>A0A074X788_AURPU</name>
<evidence type="ECO:0000256" key="1">
    <source>
        <dbReference type="SAM" id="SignalP"/>
    </source>
</evidence>
<dbReference type="RefSeq" id="XP_029757577.1">
    <property type="nucleotide sequence ID" value="XM_029904091.1"/>
</dbReference>
<feature type="signal peptide" evidence="1">
    <location>
        <begin position="1"/>
        <end position="19"/>
    </location>
</feature>
<dbReference type="STRING" id="1043002.A0A074X788"/>
<accession>A0A074X788</accession>
<gene>
    <name evidence="2" type="ORF">M438DRAFT_338163</name>
</gene>
<organism evidence="2 3">
    <name type="scientific">Aureobasidium pullulans EXF-150</name>
    <dbReference type="NCBI Taxonomy" id="1043002"/>
    <lineage>
        <taxon>Eukaryota</taxon>
        <taxon>Fungi</taxon>
        <taxon>Dikarya</taxon>
        <taxon>Ascomycota</taxon>
        <taxon>Pezizomycotina</taxon>
        <taxon>Dothideomycetes</taxon>
        <taxon>Dothideomycetidae</taxon>
        <taxon>Dothideales</taxon>
        <taxon>Saccotheciaceae</taxon>
        <taxon>Aureobasidium</taxon>
    </lineage>
</organism>
<keyword evidence="1" id="KW-0732">Signal</keyword>
<dbReference type="EMBL" id="KL584992">
    <property type="protein sequence ID" value="KEQ81390.1"/>
    <property type="molecule type" value="Genomic_DNA"/>
</dbReference>
<dbReference type="OrthoDB" id="5337308at2759"/>
<evidence type="ECO:0000313" key="3">
    <source>
        <dbReference type="Proteomes" id="UP000030706"/>
    </source>
</evidence>
<evidence type="ECO:0008006" key="4">
    <source>
        <dbReference type="Google" id="ProtNLM"/>
    </source>
</evidence>
<dbReference type="GeneID" id="40746397"/>
<sequence>MPLPKVALGFAKWLGPTLAAGAFNDEDLAGWSQGIEDAEPPDDLQNALTSLGIPFQEDDFQEMSWENNARTTKNGNSYPPSGAEYTNYMNAGSGIIISSNNYGPGSYDVPRNMWPPLWRFSDVTWLQWTRAANANVGNIKYWMRVTIANDDTLGIIAQLFGGDRLNVPQWPGETFLMSGDQGKALLGTPNAAGVCWFLAQHPEARK</sequence>
<dbReference type="Proteomes" id="UP000030706">
    <property type="component" value="Unassembled WGS sequence"/>
</dbReference>
<dbReference type="AlphaFoldDB" id="A0A074X788"/>
<reference evidence="2 3" key="1">
    <citation type="journal article" date="2014" name="BMC Genomics">
        <title>Genome sequencing of four Aureobasidium pullulans varieties: biotechnological potential, stress tolerance, and description of new species.</title>
        <authorList>
            <person name="Gostin Ar C."/>
            <person name="Ohm R.A."/>
            <person name="Kogej T."/>
            <person name="Sonjak S."/>
            <person name="Turk M."/>
            <person name="Zajc J."/>
            <person name="Zalar P."/>
            <person name="Grube M."/>
            <person name="Sun H."/>
            <person name="Han J."/>
            <person name="Sharma A."/>
            <person name="Chiniquy J."/>
            <person name="Ngan C.Y."/>
            <person name="Lipzen A."/>
            <person name="Barry K."/>
            <person name="Grigoriev I.V."/>
            <person name="Gunde-Cimerman N."/>
        </authorList>
    </citation>
    <scope>NUCLEOTIDE SEQUENCE [LARGE SCALE GENOMIC DNA]</scope>
    <source>
        <strain evidence="2 3">EXF-150</strain>
    </source>
</reference>
<feature type="chain" id="PRO_5001703549" description="Concanavalin A-like lectin/glucanase" evidence="1">
    <location>
        <begin position="20"/>
        <end position="206"/>
    </location>
</feature>
<evidence type="ECO:0000313" key="2">
    <source>
        <dbReference type="EMBL" id="KEQ81390.1"/>
    </source>
</evidence>
<protein>
    <recommendedName>
        <fullName evidence="4">Concanavalin A-like lectin/glucanase</fullName>
    </recommendedName>
</protein>
<proteinExistence type="predicted"/>